<comment type="catalytic activity">
    <reaction evidence="1 8">
        <text>N-(5-phospho-beta-D-ribosyl)anthranilate = 1-(2-carboxyphenylamino)-1-deoxy-D-ribulose 5-phosphate</text>
        <dbReference type="Rhea" id="RHEA:21540"/>
        <dbReference type="ChEBI" id="CHEBI:18277"/>
        <dbReference type="ChEBI" id="CHEBI:58613"/>
        <dbReference type="EC" id="5.3.1.24"/>
    </reaction>
</comment>
<keyword evidence="7 8" id="KW-0413">Isomerase</keyword>
<evidence type="ECO:0000256" key="4">
    <source>
        <dbReference type="ARBA" id="ARBA00022605"/>
    </source>
</evidence>
<evidence type="ECO:0000256" key="8">
    <source>
        <dbReference type="HAMAP-Rule" id="MF_00135"/>
    </source>
</evidence>
<accession>A0A7J3M2C1</accession>
<dbReference type="GO" id="GO:0000162">
    <property type="term" value="P:L-tryptophan biosynthetic process"/>
    <property type="evidence" value="ECO:0007669"/>
    <property type="project" value="UniProtKB-UniRule"/>
</dbReference>
<dbReference type="EC" id="5.3.1.24" evidence="8"/>
<proteinExistence type="inferred from homology"/>
<evidence type="ECO:0000256" key="2">
    <source>
        <dbReference type="ARBA" id="ARBA00004664"/>
    </source>
</evidence>
<organism evidence="10">
    <name type="scientific">Archaeoglobus fulgidus</name>
    <dbReference type="NCBI Taxonomy" id="2234"/>
    <lineage>
        <taxon>Archaea</taxon>
        <taxon>Methanobacteriati</taxon>
        <taxon>Methanobacteriota</taxon>
        <taxon>Archaeoglobi</taxon>
        <taxon>Archaeoglobales</taxon>
        <taxon>Archaeoglobaceae</taxon>
        <taxon>Archaeoglobus</taxon>
    </lineage>
</organism>
<dbReference type="InterPro" id="IPR011060">
    <property type="entry name" value="RibuloseP-bd_barrel"/>
</dbReference>
<dbReference type="AlphaFoldDB" id="A0A7J3M2C1"/>
<sequence>MIVKICGIKNLRELEIVERYADFGGVVVKSNSKRCVDLEIAREIVENATIPIFLVSTVSSLDEWNEIIAKTNCNFVQVHGNMSVGDFEELRNEVVAMKAFIVEGEAKELVEEIRLYRPHYVLLDSGCGSGKVHDWSVSREVAKRFPILLAGGLNCENVAKAIAFVKPAGVDVSSGVEKGGFKDEFLVSEFVKVVKNAFW</sequence>
<name>A0A7J3M2C1_ARCFL</name>
<feature type="domain" description="N-(5'phosphoribosyl) anthranilate isomerase (PRAI)" evidence="9">
    <location>
        <begin position="4"/>
        <end position="192"/>
    </location>
</feature>
<dbReference type="CDD" id="cd00405">
    <property type="entry name" value="PRAI"/>
    <property type="match status" value="1"/>
</dbReference>
<dbReference type="GO" id="GO:0004640">
    <property type="term" value="F:phosphoribosylanthranilate isomerase activity"/>
    <property type="evidence" value="ECO:0007669"/>
    <property type="project" value="UniProtKB-UniRule"/>
</dbReference>
<evidence type="ECO:0000256" key="5">
    <source>
        <dbReference type="ARBA" id="ARBA00022822"/>
    </source>
</evidence>
<dbReference type="InterPro" id="IPR044643">
    <property type="entry name" value="TrpF_fam"/>
</dbReference>
<dbReference type="PANTHER" id="PTHR42894:SF1">
    <property type="entry name" value="N-(5'-PHOSPHORIBOSYL)ANTHRANILATE ISOMERASE"/>
    <property type="match status" value="1"/>
</dbReference>
<protein>
    <recommendedName>
        <fullName evidence="8">N-(5'-phosphoribosyl)anthranilate isomerase</fullName>
        <shortName evidence="8">PRAI</shortName>
        <ecNumber evidence="8">5.3.1.24</ecNumber>
    </recommendedName>
</protein>
<evidence type="ECO:0000256" key="3">
    <source>
        <dbReference type="ARBA" id="ARBA00007571"/>
    </source>
</evidence>
<dbReference type="SUPFAM" id="SSF51366">
    <property type="entry name" value="Ribulose-phoshate binding barrel"/>
    <property type="match status" value="1"/>
</dbReference>
<keyword evidence="4 8" id="KW-0028">Amino-acid biosynthesis</keyword>
<dbReference type="EMBL" id="DSYZ01000091">
    <property type="protein sequence ID" value="HGT83023.1"/>
    <property type="molecule type" value="Genomic_DNA"/>
</dbReference>
<keyword evidence="6 8" id="KW-0057">Aromatic amino acid biosynthesis</keyword>
<comment type="caution">
    <text evidence="10">The sequence shown here is derived from an EMBL/GenBank/DDBJ whole genome shotgun (WGS) entry which is preliminary data.</text>
</comment>
<dbReference type="InterPro" id="IPR013785">
    <property type="entry name" value="Aldolase_TIM"/>
</dbReference>
<evidence type="ECO:0000256" key="6">
    <source>
        <dbReference type="ARBA" id="ARBA00023141"/>
    </source>
</evidence>
<evidence type="ECO:0000259" key="9">
    <source>
        <dbReference type="Pfam" id="PF00697"/>
    </source>
</evidence>
<keyword evidence="5 8" id="KW-0822">Tryptophan biosynthesis</keyword>
<dbReference type="PANTHER" id="PTHR42894">
    <property type="entry name" value="N-(5'-PHOSPHORIBOSYL)ANTHRANILATE ISOMERASE"/>
    <property type="match status" value="1"/>
</dbReference>
<dbReference type="NCBIfam" id="NF002304">
    <property type="entry name" value="PRK01222.2-4"/>
    <property type="match status" value="1"/>
</dbReference>
<dbReference type="InterPro" id="IPR001240">
    <property type="entry name" value="PRAI_dom"/>
</dbReference>
<dbReference type="UniPathway" id="UPA00035">
    <property type="reaction ID" value="UER00042"/>
</dbReference>
<evidence type="ECO:0000256" key="1">
    <source>
        <dbReference type="ARBA" id="ARBA00001164"/>
    </source>
</evidence>
<evidence type="ECO:0000313" key="10">
    <source>
        <dbReference type="EMBL" id="HGT83023.1"/>
    </source>
</evidence>
<dbReference type="HAMAP" id="MF_00135">
    <property type="entry name" value="PRAI"/>
    <property type="match status" value="1"/>
</dbReference>
<dbReference type="Pfam" id="PF00697">
    <property type="entry name" value="PRAI"/>
    <property type="match status" value="1"/>
</dbReference>
<gene>
    <name evidence="8" type="primary">trpF</name>
    <name evidence="10" type="ORF">ENT52_04775</name>
</gene>
<reference evidence="10" key="1">
    <citation type="journal article" date="2020" name="mSystems">
        <title>Genome- and Community-Level Interaction Insights into Carbon Utilization and Element Cycling Functions of Hydrothermarchaeota in Hydrothermal Sediment.</title>
        <authorList>
            <person name="Zhou Z."/>
            <person name="Liu Y."/>
            <person name="Xu W."/>
            <person name="Pan J."/>
            <person name="Luo Z.H."/>
            <person name="Li M."/>
        </authorList>
    </citation>
    <scope>NUCLEOTIDE SEQUENCE [LARGE SCALE GENOMIC DNA]</scope>
    <source>
        <strain evidence="10">SpSt-587</strain>
    </source>
</reference>
<evidence type="ECO:0000256" key="7">
    <source>
        <dbReference type="ARBA" id="ARBA00023235"/>
    </source>
</evidence>
<dbReference type="Gene3D" id="3.20.20.70">
    <property type="entry name" value="Aldolase class I"/>
    <property type="match status" value="1"/>
</dbReference>
<comment type="similarity">
    <text evidence="3 8">Belongs to the TrpF family.</text>
</comment>
<comment type="pathway">
    <text evidence="2 8">Amino-acid biosynthesis; L-tryptophan biosynthesis; L-tryptophan from chorismate: step 3/5.</text>
</comment>